<dbReference type="InterPro" id="IPR013149">
    <property type="entry name" value="ADH-like_C"/>
</dbReference>
<comment type="similarity">
    <text evidence="2 9">Belongs to the zinc-containing alcohol dehydrogenase family.</text>
</comment>
<evidence type="ECO:0000256" key="6">
    <source>
        <dbReference type="ARBA" id="ARBA00023002"/>
    </source>
</evidence>
<evidence type="ECO:0000256" key="8">
    <source>
        <dbReference type="ARBA" id="ARBA00049243"/>
    </source>
</evidence>
<feature type="domain" description="Enoyl reductase (ER)" evidence="10">
    <location>
        <begin position="12"/>
        <end position="338"/>
    </location>
</feature>
<dbReference type="Pfam" id="PF00107">
    <property type="entry name" value="ADH_zinc_N"/>
    <property type="match status" value="1"/>
</dbReference>
<dbReference type="InterPro" id="IPR002328">
    <property type="entry name" value="ADH_Zn_CS"/>
</dbReference>
<organism evidence="11 12">
    <name type="scientific">Tessaracoccus lubricantis</name>
    <dbReference type="NCBI Taxonomy" id="545543"/>
    <lineage>
        <taxon>Bacteria</taxon>
        <taxon>Bacillati</taxon>
        <taxon>Actinomycetota</taxon>
        <taxon>Actinomycetes</taxon>
        <taxon>Propionibacteriales</taxon>
        <taxon>Propionibacteriaceae</taxon>
        <taxon>Tessaracoccus</taxon>
    </lineage>
</organism>
<dbReference type="Pfam" id="PF08240">
    <property type="entry name" value="ADH_N"/>
    <property type="match status" value="1"/>
</dbReference>
<dbReference type="CDD" id="cd08297">
    <property type="entry name" value="CAD3"/>
    <property type="match status" value="1"/>
</dbReference>
<keyword evidence="6" id="KW-0560">Oxidoreductase</keyword>
<dbReference type="PANTHER" id="PTHR42940:SF8">
    <property type="entry name" value="VACUOLAR PROTEIN SORTING-ASSOCIATED PROTEIN 11"/>
    <property type="match status" value="1"/>
</dbReference>
<dbReference type="RefSeq" id="WP_345583090.1">
    <property type="nucleotide sequence ID" value="NZ_BAABLV010000036.1"/>
</dbReference>
<dbReference type="InterPro" id="IPR020843">
    <property type="entry name" value="ER"/>
</dbReference>
<dbReference type="EMBL" id="BAABLV010000036">
    <property type="protein sequence ID" value="GAA4903892.1"/>
    <property type="molecule type" value="Genomic_DNA"/>
</dbReference>
<dbReference type="EC" id="1.1.1.1" evidence="3"/>
<evidence type="ECO:0000313" key="12">
    <source>
        <dbReference type="Proteomes" id="UP001501521"/>
    </source>
</evidence>
<dbReference type="Gene3D" id="3.90.180.10">
    <property type="entry name" value="Medium-chain alcohol dehydrogenases, catalytic domain"/>
    <property type="match status" value="1"/>
</dbReference>
<dbReference type="InterPro" id="IPR036291">
    <property type="entry name" value="NAD(P)-bd_dom_sf"/>
</dbReference>
<gene>
    <name evidence="11" type="primary">adhP</name>
    <name evidence="11" type="ORF">GCM10025789_23630</name>
</gene>
<name>A0ABP9FI53_9ACTN</name>
<dbReference type="SUPFAM" id="SSF51735">
    <property type="entry name" value="NAD(P)-binding Rossmann-fold domains"/>
    <property type="match status" value="1"/>
</dbReference>
<evidence type="ECO:0000256" key="5">
    <source>
        <dbReference type="ARBA" id="ARBA00022833"/>
    </source>
</evidence>
<reference evidence="12" key="1">
    <citation type="journal article" date="2019" name="Int. J. Syst. Evol. Microbiol.">
        <title>The Global Catalogue of Microorganisms (GCM) 10K type strain sequencing project: providing services to taxonomists for standard genome sequencing and annotation.</title>
        <authorList>
            <consortium name="The Broad Institute Genomics Platform"/>
            <consortium name="The Broad Institute Genome Sequencing Center for Infectious Disease"/>
            <person name="Wu L."/>
            <person name="Ma J."/>
        </authorList>
    </citation>
    <scope>NUCLEOTIDE SEQUENCE [LARGE SCALE GENOMIC DNA]</scope>
    <source>
        <strain evidence="12">JCM 19125</strain>
    </source>
</reference>
<keyword evidence="5 9" id="KW-0862">Zinc</keyword>
<dbReference type="SUPFAM" id="SSF50129">
    <property type="entry name" value="GroES-like"/>
    <property type="match status" value="1"/>
</dbReference>
<accession>A0ABP9FI53</accession>
<comment type="catalytic activity">
    <reaction evidence="7">
        <text>a secondary alcohol + NAD(+) = a ketone + NADH + H(+)</text>
        <dbReference type="Rhea" id="RHEA:10740"/>
        <dbReference type="ChEBI" id="CHEBI:15378"/>
        <dbReference type="ChEBI" id="CHEBI:17087"/>
        <dbReference type="ChEBI" id="CHEBI:35681"/>
        <dbReference type="ChEBI" id="CHEBI:57540"/>
        <dbReference type="ChEBI" id="CHEBI:57945"/>
        <dbReference type="EC" id="1.1.1.1"/>
    </reaction>
</comment>
<evidence type="ECO:0000256" key="2">
    <source>
        <dbReference type="ARBA" id="ARBA00008072"/>
    </source>
</evidence>
<evidence type="ECO:0000259" key="10">
    <source>
        <dbReference type="SMART" id="SM00829"/>
    </source>
</evidence>
<evidence type="ECO:0000256" key="7">
    <source>
        <dbReference type="ARBA" id="ARBA00049164"/>
    </source>
</evidence>
<evidence type="ECO:0000256" key="9">
    <source>
        <dbReference type="RuleBase" id="RU361277"/>
    </source>
</evidence>
<sequence length="340" mass="36236">MTGRMRAAVVTQFRNPLELREVPVPEPGWGEVLVRVRACGVCHTDLHTIHGDWPDKPALPRIPGHEAVGEVVALGPGVELHHIGDRVGVPWLHEACGRCEQCMSGWETLCARQRRTGYDVDGGFADFVVARADFAVQLPAGLSYEQAAPLMCAGLTVYKGLMMTDSAPGDWVVVSGVGGLGHLAVQYARAMGLRVVATDIDDAKLTLAARLGANLTVNVREADPVSYVQRTVGGAHSALVTAVSPAAFGQTVAMMRPGGTVVLNGLPPGDFPINIYDMVMRAITLRGSIVGTRYDLDRALALATQARIEATVHPARLDDVNDVLAKLEGSPLPGRTVLEF</sequence>
<dbReference type="InterPro" id="IPR013154">
    <property type="entry name" value="ADH-like_N"/>
</dbReference>
<evidence type="ECO:0000256" key="1">
    <source>
        <dbReference type="ARBA" id="ARBA00001947"/>
    </source>
</evidence>
<dbReference type="InterPro" id="IPR011032">
    <property type="entry name" value="GroES-like_sf"/>
</dbReference>
<dbReference type="PANTHER" id="PTHR42940">
    <property type="entry name" value="ALCOHOL DEHYDROGENASE 1-RELATED"/>
    <property type="match status" value="1"/>
</dbReference>
<dbReference type="SMART" id="SM00829">
    <property type="entry name" value="PKS_ER"/>
    <property type="match status" value="1"/>
</dbReference>
<comment type="caution">
    <text evidence="11">The sequence shown here is derived from an EMBL/GenBank/DDBJ whole genome shotgun (WGS) entry which is preliminary data.</text>
</comment>
<comment type="cofactor">
    <cofactor evidence="1 9">
        <name>Zn(2+)</name>
        <dbReference type="ChEBI" id="CHEBI:29105"/>
    </cofactor>
</comment>
<proteinExistence type="inferred from homology"/>
<dbReference type="Gene3D" id="3.40.50.720">
    <property type="entry name" value="NAD(P)-binding Rossmann-like Domain"/>
    <property type="match status" value="1"/>
</dbReference>
<evidence type="ECO:0000313" key="11">
    <source>
        <dbReference type="EMBL" id="GAA4903892.1"/>
    </source>
</evidence>
<dbReference type="PROSITE" id="PS00059">
    <property type="entry name" value="ADH_ZINC"/>
    <property type="match status" value="1"/>
</dbReference>
<protein>
    <recommendedName>
        <fullName evidence="3">alcohol dehydrogenase</fullName>
        <ecNumber evidence="3">1.1.1.1</ecNumber>
    </recommendedName>
</protein>
<comment type="catalytic activity">
    <reaction evidence="8">
        <text>a primary alcohol + NAD(+) = an aldehyde + NADH + H(+)</text>
        <dbReference type="Rhea" id="RHEA:10736"/>
        <dbReference type="ChEBI" id="CHEBI:15378"/>
        <dbReference type="ChEBI" id="CHEBI:15734"/>
        <dbReference type="ChEBI" id="CHEBI:17478"/>
        <dbReference type="ChEBI" id="CHEBI:57540"/>
        <dbReference type="ChEBI" id="CHEBI:57945"/>
        <dbReference type="EC" id="1.1.1.1"/>
    </reaction>
</comment>
<evidence type="ECO:0000256" key="4">
    <source>
        <dbReference type="ARBA" id="ARBA00022723"/>
    </source>
</evidence>
<evidence type="ECO:0000256" key="3">
    <source>
        <dbReference type="ARBA" id="ARBA00013190"/>
    </source>
</evidence>
<keyword evidence="4 9" id="KW-0479">Metal-binding</keyword>
<keyword evidence="12" id="KW-1185">Reference proteome</keyword>
<dbReference type="Proteomes" id="UP001501521">
    <property type="component" value="Unassembled WGS sequence"/>
</dbReference>